<evidence type="ECO:0000256" key="1">
    <source>
        <dbReference type="ARBA" id="ARBA00001964"/>
    </source>
</evidence>
<proteinExistence type="inferred from homology"/>
<dbReference type="EMBL" id="JYDS01000063">
    <property type="protein sequence ID" value="KRZ28026.1"/>
    <property type="molecule type" value="Genomic_DNA"/>
</dbReference>
<dbReference type="GO" id="GO:0046872">
    <property type="term" value="F:metal ion binding"/>
    <property type="evidence" value="ECO:0007669"/>
    <property type="project" value="UniProtKB-KW"/>
</dbReference>
<dbReference type="Pfam" id="PF05207">
    <property type="entry name" value="Zn_ribbon_CSL"/>
    <property type="match status" value="1"/>
</dbReference>
<evidence type="ECO:0000256" key="17">
    <source>
        <dbReference type="ARBA" id="ARBA00051231"/>
    </source>
</evidence>
<comment type="similarity">
    <text evidence="16">Belongs to the DPH3 family.</text>
</comment>
<dbReference type="InterPro" id="IPR036671">
    <property type="entry name" value="DPH_MB_sf"/>
</dbReference>
<dbReference type="SUPFAM" id="SSF144217">
    <property type="entry name" value="CSL zinc finger"/>
    <property type="match status" value="1"/>
</dbReference>
<dbReference type="SUPFAM" id="SSF52518">
    <property type="entry name" value="Thiamin diphosphate-binding fold (THDP-binding)"/>
    <property type="match status" value="1"/>
</dbReference>
<dbReference type="NCBIfam" id="NF008854">
    <property type="entry name" value="PRK11892.1"/>
    <property type="match status" value="1"/>
</dbReference>
<keyword evidence="9" id="KW-0630">Potassium</keyword>
<evidence type="ECO:0000256" key="4">
    <source>
        <dbReference type="ARBA" id="ARBA00012281"/>
    </source>
</evidence>
<evidence type="ECO:0000256" key="16">
    <source>
        <dbReference type="ARBA" id="ARBA00024032"/>
    </source>
</evidence>
<dbReference type="InterPro" id="IPR009014">
    <property type="entry name" value="Transketo_C/PFOR_II"/>
</dbReference>
<dbReference type="InterPro" id="IPR029061">
    <property type="entry name" value="THDP-binding"/>
</dbReference>
<keyword evidence="14" id="KW-0413">Isomerase</keyword>
<evidence type="ECO:0000256" key="14">
    <source>
        <dbReference type="ARBA" id="ARBA00023235"/>
    </source>
</evidence>
<dbReference type="GO" id="GO:0009982">
    <property type="term" value="F:pseudouridine synthase activity"/>
    <property type="evidence" value="ECO:0007669"/>
    <property type="project" value="InterPro"/>
</dbReference>
<dbReference type="Pfam" id="PF02779">
    <property type="entry name" value="Transket_pyr"/>
    <property type="match status" value="1"/>
</dbReference>
<dbReference type="InterPro" id="IPR001656">
    <property type="entry name" value="PsdUridine_synth_TruD"/>
</dbReference>
<dbReference type="NCBIfam" id="TIGR00589">
    <property type="entry name" value="ogt"/>
    <property type="match status" value="1"/>
</dbReference>
<evidence type="ECO:0000256" key="13">
    <source>
        <dbReference type="ARBA" id="ARBA00023128"/>
    </source>
</evidence>
<keyword evidence="15 20" id="KW-0670">Pyruvate</keyword>
<evidence type="ECO:0000256" key="12">
    <source>
        <dbReference type="ARBA" id="ARBA00023052"/>
    </source>
</evidence>
<dbReference type="Gene3D" id="3.40.50.920">
    <property type="match status" value="1"/>
</dbReference>
<dbReference type="NCBIfam" id="TIGR00094">
    <property type="entry name" value="tRNA_TruD_broad"/>
    <property type="match status" value="1"/>
</dbReference>
<dbReference type="Gene3D" id="3.10.660.10">
    <property type="entry name" value="DPH Zinc finger"/>
    <property type="match status" value="1"/>
</dbReference>
<dbReference type="GO" id="GO:0005739">
    <property type="term" value="C:mitochondrion"/>
    <property type="evidence" value="ECO:0007669"/>
    <property type="project" value="UniProtKB-SubCell"/>
</dbReference>
<dbReference type="GO" id="GO:0001522">
    <property type="term" value="P:pseudouridine synthesis"/>
    <property type="evidence" value="ECO:0007669"/>
    <property type="project" value="InterPro"/>
</dbReference>
<dbReference type="SUPFAM" id="SSF55120">
    <property type="entry name" value="Pseudouridine synthase"/>
    <property type="match status" value="1"/>
</dbReference>
<dbReference type="Gene3D" id="3.40.50.970">
    <property type="match status" value="1"/>
</dbReference>
<dbReference type="FunFam" id="3.40.50.920:FF:000001">
    <property type="entry name" value="Pyruvate dehydrogenase E1 beta subunit"/>
    <property type="match status" value="1"/>
</dbReference>
<sequence length="1076" mass="122141">MHRNFNSLMEVEFEIKEFVESRKGFHCIFKHRYQDFIVHEIDSSGAMVQLTDLNSAISEDLVKCNDRCFESFFHDVAIVNGLKSVASGELKEYQIDCTGKSKEERMLIHKAVRDEFSNTLETETVRSDSNTFIAVTVAGANKRKRRIWPSDREGEQIHFVIYKENTDSNVAIAKIAKLLRISPKTICIAGTKDRRAVTTQRASAYRLEAGQLLQLNNRLHGVRVGNCAYKPNGIFLGDLSGNRFTIVLRNIKENTDFVEECIKQWKEVGFINYYGAQRFGTGFVHTHEVGKLMLNRKWKEAAELLLQPNSNEAAECDSKPIARHDDEHNTKGLVKKQKHLLNIHDLLKSGLRRMKGNDYAAVFRTIPRNLRNLYIHSYQSIVWNRMVSRRVAMYGDRLLDGDLVIRGSVDAEDEPIFLTKESMIYYDKFDLVLPLLSGDAILPKNDCTLEEEIDVEYFHALRKEFGLHGGFRKVFVKPSEVNYEFHRYKYADEQLVQTDLDRLSSIDEHAWNSIDATETIAFVNTTGKESAVALLIQKWLRAYFEKDCEEMEKIIKNLNICCINQNLHAGLFKCKVYQELLNLPFGQQLSYQEVAMKLNNKNASRAVGNAMRTNPVVLIIPCHRCLFYRLVMAVYHDEVEIEDFEYDSEAEVYYYPCPCGDRFEISKLELQCGEDVARCPSCSLIIKVIYDLEVFMVCESVAMPVSEVANNFFIMLSKAFVCFGIRNNAVLLSPHFRTFSTSKAYLAKLTVRDALNAAIDEEMHRDDRVFLIGEEVAQYDGAYKVTKGLWKKYGDRRVVDTPITEMGFTGLAVGAAMAGLRPICEFMTFNFCMQAIDHIVNSSAKTLYMSAGQISSPIVFRGPNSTAVGVGAQHSQDFSSWFAQCPGLKVLCPFSSEDAKGLLKTAIRDENPVVFLENELLYSVPFDMSEEAMKDDFLIPMGVAKVERAGNHITLVSFSRMVQVCLDAAEELEKMGVSAEIINLRSLRPFDMETIKQSVMKTNHLVTVENGWHFCGVGAEICAQVMESEAFDYLDAPVLRVAGVEVPMPYAHNLETAAQPTPQDVIRVVKRSLNIK</sequence>
<dbReference type="InterPro" id="IPR011760">
    <property type="entry name" value="PsdUridine_synth_TruD_insert"/>
</dbReference>
<evidence type="ECO:0000256" key="5">
    <source>
        <dbReference type="ARBA" id="ARBA00016220"/>
    </source>
</evidence>
<evidence type="ECO:0000256" key="7">
    <source>
        <dbReference type="ARBA" id="ARBA00022763"/>
    </source>
</evidence>
<dbReference type="GO" id="GO:0003723">
    <property type="term" value="F:RNA binding"/>
    <property type="evidence" value="ECO:0007669"/>
    <property type="project" value="InterPro"/>
</dbReference>
<evidence type="ECO:0000256" key="2">
    <source>
        <dbReference type="ARBA" id="ARBA00004173"/>
    </source>
</evidence>
<comment type="catalytic activity">
    <reaction evidence="17">
        <text>N(6)-[(R)-lipoyl]-L-lysyl-[protein] + pyruvate + H(+) = N(6)-[(R)-S(8)-acetyldihydrolipoyl]-L-lysyl-[protein] + CO2</text>
        <dbReference type="Rhea" id="RHEA:19189"/>
        <dbReference type="Rhea" id="RHEA-COMP:10474"/>
        <dbReference type="Rhea" id="RHEA-COMP:10478"/>
        <dbReference type="ChEBI" id="CHEBI:15361"/>
        <dbReference type="ChEBI" id="CHEBI:15378"/>
        <dbReference type="ChEBI" id="CHEBI:16526"/>
        <dbReference type="ChEBI" id="CHEBI:83099"/>
        <dbReference type="ChEBI" id="CHEBI:83111"/>
        <dbReference type="EC" id="1.2.4.1"/>
    </reaction>
</comment>
<keyword evidence="12" id="KW-0786">Thiamine pyrophosphate</keyword>
<dbReference type="InterPro" id="IPR027110">
    <property type="entry name" value="PDHB_mito-type"/>
</dbReference>
<dbReference type="GO" id="GO:0004739">
    <property type="term" value="F:pyruvate dehydrogenase (acetyl-transferring) activity"/>
    <property type="evidence" value="ECO:0007669"/>
    <property type="project" value="UniProtKB-EC"/>
</dbReference>
<keyword evidence="7" id="KW-0227">DNA damage</keyword>
<evidence type="ECO:0000256" key="9">
    <source>
        <dbReference type="ARBA" id="ARBA00022958"/>
    </source>
</evidence>
<dbReference type="InterPro" id="IPR033248">
    <property type="entry name" value="Transketolase_C"/>
</dbReference>
<dbReference type="InterPro" id="IPR007872">
    <property type="entry name" value="DPH_MB_dom"/>
</dbReference>
<dbReference type="InterPro" id="IPR014048">
    <property type="entry name" value="MethylDNA_cys_MeTrfase_DNA-bd"/>
</dbReference>
<comment type="cofactor">
    <cofactor evidence="1">
        <name>thiamine diphosphate</name>
        <dbReference type="ChEBI" id="CHEBI:58937"/>
    </cofactor>
</comment>
<dbReference type="NCBIfam" id="NF006667">
    <property type="entry name" value="PRK09212.1"/>
    <property type="match status" value="1"/>
</dbReference>
<evidence type="ECO:0000313" key="20">
    <source>
        <dbReference type="EMBL" id="KRZ28026.1"/>
    </source>
</evidence>
<dbReference type="GO" id="GO:0006086">
    <property type="term" value="P:pyruvate decarboxylation to acetyl-CoA"/>
    <property type="evidence" value="ECO:0007669"/>
    <property type="project" value="InterPro"/>
</dbReference>
<dbReference type="Proteomes" id="UP000054805">
    <property type="component" value="Unassembled WGS sequence"/>
</dbReference>
<dbReference type="CDD" id="cd06445">
    <property type="entry name" value="ATase"/>
    <property type="match status" value="1"/>
</dbReference>
<keyword evidence="21" id="KW-1185">Reference proteome</keyword>
<evidence type="ECO:0000256" key="8">
    <source>
        <dbReference type="ARBA" id="ARBA00022946"/>
    </source>
</evidence>
<dbReference type="PANTHER" id="PTHR11624:SF96">
    <property type="entry name" value="PYRUVATE DEHYDROGENASE E1 COMPONENT SUBUNIT BETA, MITOCHONDRIAL"/>
    <property type="match status" value="1"/>
</dbReference>
<dbReference type="Pfam" id="PF01142">
    <property type="entry name" value="TruD"/>
    <property type="match status" value="1"/>
</dbReference>
<keyword evidence="13" id="KW-0496">Mitochondrion</keyword>
<feature type="domain" description="TRUD" evidence="18">
    <location>
        <begin position="269"/>
        <end position="477"/>
    </location>
</feature>
<comment type="caution">
    <text evidence="20">The sequence shown here is derived from an EMBL/GenBank/DDBJ whole genome shotgun (WGS) entry which is preliminary data.</text>
</comment>
<gene>
    <name evidence="20" type="primary">C04C3.3</name>
    <name evidence="20" type="ORF">T4B_7379</name>
</gene>
<dbReference type="Gene3D" id="3.30.2350.20">
    <property type="entry name" value="TruD, catalytic domain"/>
    <property type="match status" value="2"/>
</dbReference>
<dbReference type="EC" id="1.2.4.1" evidence="4"/>
<evidence type="ECO:0000256" key="3">
    <source>
        <dbReference type="ARBA" id="ARBA00007953"/>
    </source>
</evidence>
<evidence type="ECO:0000256" key="6">
    <source>
        <dbReference type="ARBA" id="ARBA00022723"/>
    </source>
</evidence>
<dbReference type="InterPro" id="IPR020103">
    <property type="entry name" value="PsdUridine_synth_cat_dom_sf"/>
</dbReference>
<reference evidence="20 21" key="1">
    <citation type="submission" date="2015-01" db="EMBL/GenBank/DDBJ databases">
        <title>Evolution of Trichinella species and genotypes.</title>
        <authorList>
            <person name="Korhonen P.K."/>
            <person name="Edoardo P."/>
            <person name="Giuseppe L.R."/>
            <person name="Gasser R.B."/>
        </authorList>
    </citation>
    <scope>NUCLEOTIDE SEQUENCE [LARGE SCALE GENOMIC DNA]</scope>
    <source>
        <strain evidence="20">ISS588</strain>
    </source>
</reference>
<evidence type="ECO:0000256" key="11">
    <source>
        <dbReference type="ARBA" id="ARBA00023004"/>
    </source>
</evidence>
<dbReference type="PROSITE" id="PS51074">
    <property type="entry name" value="DPH_MB"/>
    <property type="match status" value="1"/>
</dbReference>
<keyword evidence="11" id="KW-0408">Iron</keyword>
<dbReference type="InterPro" id="IPR036217">
    <property type="entry name" value="MethylDNA_cys_MeTrfase_DNAb"/>
</dbReference>
<dbReference type="InterPro" id="IPR042214">
    <property type="entry name" value="TruD_catalytic"/>
</dbReference>
<evidence type="ECO:0000313" key="21">
    <source>
        <dbReference type="Proteomes" id="UP000054805"/>
    </source>
</evidence>
<evidence type="ECO:0000259" key="19">
    <source>
        <dbReference type="PROSITE" id="PS51074"/>
    </source>
</evidence>
<dbReference type="CDD" id="cd02576">
    <property type="entry name" value="PseudoU_synth_ScPUS7"/>
    <property type="match status" value="1"/>
</dbReference>
<organism evidence="20 21">
    <name type="scientific">Trichinella pseudospiralis</name>
    <name type="common">Parasitic roundworm</name>
    <dbReference type="NCBI Taxonomy" id="6337"/>
    <lineage>
        <taxon>Eukaryota</taxon>
        <taxon>Metazoa</taxon>
        <taxon>Ecdysozoa</taxon>
        <taxon>Nematoda</taxon>
        <taxon>Enoplea</taxon>
        <taxon>Dorylaimia</taxon>
        <taxon>Trichinellida</taxon>
        <taxon>Trichinellidae</taxon>
        <taxon>Trichinella</taxon>
    </lineage>
</organism>
<dbReference type="CDD" id="cd07036">
    <property type="entry name" value="TPP_PYR_E1-PDHc-beta_like"/>
    <property type="match status" value="1"/>
</dbReference>
<dbReference type="Pfam" id="PF02780">
    <property type="entry name" value="Transketolase_C"/>
    <property type="match status" value="1"/>
</dbReference>
<dbReference type="PROSITE" id="PS50984">
    <property type="entry name" value="TRUD"/>
    <property type="match status" value="1"/>
</dbReference>
<evidence type="ECO:0000256" key="10">
    <source>
        <dbReference type="ARBA" id="ARBA00023002"/>
    </source>
</evidence>
<dbReference type="AlphaFoldDB" id="A0A0V1IZ79"/>
<keyword evidence="6" id="KW-0479">Metal-binding</keyword>
<comment type="similarity">
    <text evidence="3">Belongs to the pseudouridine synthase TruD family.</text>
</comment>
<dbReference type="SUPFAM" id="SSF52922">
    <property type="entry name" value="TK C-terminal domain-like"/>
    <property type="match status" value="1"/>
</dbReference>
<protein>
    <recommendedName>
        <fullName evidence="5">Pyruvate dehydrogenase E1 component subunit beta, mitochondrial</fullName>
        <ecNumber evidence="4">1.2.4.1</ecNumber>
    </recommendedName>
</protein>
<name>A0A0V1IZ79_TRIPS</name>
<keyword evidence="8" id="KW-0809">Transit peptide</keyword>
<keyword evidence="10" id="KW-0560">Oxidoreductase</keyword>
<dbReference type="GO" id="GO:0006281">
    <property type="term" value="P:DNA repair"/>
    <property type="evidence" value="ECO:0007669"/>
    <property type="project" value="InterPro"/>
</dbReference>
<evidence type="ECO:0000259" key="18">
    <source>
        <dbReference type="PROSITE" id="PS50984"/>
    </source>
</evidence>
<dbReference type="PANTHER" id="PTHR11624">
    <property type="entry name" value="DEHYDROGENASE RELATED"/>
    <property type="match status" value="1"/>
</dbReference>
<comment type="subcellular location">
    <subcellularLocation>
        <location evidence="2">Mitochondrion</location>
    </subcellularLocation>
</comment>
<dbReference type="SMART" id="SM00861">
    <property type="entry name" value="Transket_pyr"/>
    <property type="match status" value="1"/>
</dbReference>
<feature type="domain" description="DPH-type MB" evidence="19">
    <location>
        <begin position="635"/>
        <end position="691"/>
    </location>
</feature>
<evidence type="ECO:0000256" key="15">
    <source>
        <dbReference type="ARBA" id="ARBA00023317"/>
    </source>
</evidence>
<dbReference type="FunFam" id="3.10.660.10:FF:000001">
    <property type="entry name" value="Diphthamide biosynthesis 3"/>
    <property type="match status" value="1"/>
</dbReference>
<accession>A0A0V1IZ79</accession>
<dbReference type="FunFam" id="3.40.50.970:FF:000006">
    <property type="entry name" value="Pyruvate dehydrogenase E1 component subunit beta"/>
    <property type="match status" value="1"/>
</dbReference>
<dbReference type="SUPFAM" id="SSF46767">
    <property type="entry name" value="Methylated DNA-protein cysteine methyltransferase, C-terminal domain"/>
    <property type="match status" value="1"/>
</dbReference>
<dbReference type="InterPro" id="IPR005475">
    <property type="entry name" value="Transketolase-like_Pyr-bd"/>
</dbReference>